<feature type="compositionally biased region" description="Basic residues" evidence="1">
    <location>
        <begin position="220"/>
        <end position="230"/>
    </location>
</feature>
<gene>
    <name evidence="2" type="ORF">CSSPJE1EN1_LOCUS12617</name>
</gene>
<name>A0ABP0WJX9_9BRYO</name>
<dbReference type="PANTHER" id="PTHR33415:SF12">
    <property type="entry name" value="PROTEIN EMBRYO DEFECTIVE 514"/>
    <property type="match status" value="1"/>
</dbReference>
<protein>
    <submittedName>
        <fullName evidence="2">Uncharacterized protein</fullName>
    </submittedName>
</protein>
<proteinExistence type="predicted"/>
<sequence>MADPSIAATVLAAAEDDERTAQEVQKAEELGAVTAEIVKDDEKKEEQETTVEEAGKEEEQMSAAELKLGPKLFLSSIELFSYLYDLLHGWVVNTDLNKYEFLVVSELLKEGAPHKVGAGISAIQVRMHPSWKSRCYYLIRSDGSVDDFSYRKCVEKLLPLPKSLFLPNGELDLDKVVPGAKGKNRDKENGSFDGAAKGRGGRGGWAGRGFQGVRGGRGGRGGHGKGGRWT</sequence>
<accession>A0ABP0WJX9</accession>
<dbReference type="InterPro" id="IPR044673">
    <property type="entry name" value="DCL-like"/>
</dbReference>
<reference evidence="2" key="1">
    <citation type="submission" date="2024-02" db="EMBL/GenBank/DDBJ databases">
        <authorList>
            <consortium name="ELIXIR-Norway"/>
            <consortium name="Elixir Norway"/>
        </authorList>
    </citation>
    <scope>NUCLEOTIDE SEQUENCE</scope>
</reference>
<feature type="region of interest" description="Disordered" evidence="1">
    <location>
        <begin position="177"/>
        <end position="230"/>
    </location>
</feature>
<dbReference type="Pfam" id="PF11523">
    <property type="entry name" value="DUF3223"/>
    <property type="match status" value="1"/>
</dbReference>
<dbReference type="Proteomes" id="UP001497444">
    <property type="component" value="Chromosome 19"/>
</dbReference>
<dbReference type="EMBL" id="OZ020114">
    <property type="protein sequence ID" value="CAK9267139.1"/>
    <property type="molecule type" value="Genomic_DNA"/>
</dbReference>
<dbReference type="Gene3D" id="3.10.450.40">
    <property type="match status" value="1"/>
</dbReference>
<dbReference type="PANTHER" id="PTHR33415">
    <property type="entry name" value="PROTEIN EMBRYO DEFECTIVE 514"/>
    <property type="match status" value="1"/>
</dbReference>
<evidence type="ECO:0000256" key="1">
    <source>
        <dbReference type="SAM" id="MobiDB-lite"/>
    </source>
</evidence>
<feature type="region of interest" description="Disordered" evidence="1">
    <location>
        <begin position="38"/>
        <end position="58"/>
    </location>
</feature>
<evidence type="ECO:0000313" key="3">
    <source>
        <dbReference type="Proteomes" id="UP001497444"/>
    </source>
</evidence>
<organism evidence="2 3">
    <name type="scientific">Sphagnum jensenii</name>
    <dbReference type="NCBI Taxonomy" id="128206"/>
    <lineage>
        <taxon>Eukaryota</taxon>
        <taxon>Viridiplantae</taxon>
        <taxon>Streptophyta</taxon>
        <taxon>Embryophyta</taxon>
        <taxon>Bryophyta</taxon>
        <taxon>Sphagnophytina</taxon>
        <taxon>Sphagnopsida</taxon>
        <taxon>Sphagnales</taxon>
        <taxon>Sphagnaceae</taxon>
        <taxon>Sphagnum</taxon>
    </lineage>
</organism>
<keyword evidence="3" id="KW-1185">Reference proteome</keyword>
<evidence type="ECO:0000313" key="2">
    <source>
        <dbReference type="EMBL" id="CAK9267139.1"/>
    </source>
</evidence>
<feature type="compositionally biased region" description="Gly residues" evidence="1">
    <location>
        <begin position="197"/>
        <end position="219"/>
    </location>
</feature>